<gene>
    <name evidence="5" type="ORF">TraAM80_00389</name>
</gene>
<dbReference type="GeneID" id="40324322"/>
<dbReference type="GO" id="GO:0046872">
    <property type="term" value="F:metal ion binding"/>
    <property type="evidence" value="ECO:0007669"/>
    <property type="project" value="UniProtKB-KW"/>
</dbReference>
<accession>A0A422P3R7</accession>
<reference evidence="5 6" key="1">
    <citation type="journal article" date="2018" name="BMC Genomics">
        <title>Genomic comparison of Trypanosoma conorhini and Trypanosoma rangeli to Trypanosoma cruzi strains of high and low virulence.</title>
        <authorList>
            <person name="Bradwell K.R."/>
            <person name="Koparde V.N."/>
            <person name="Matveyev A.V."/>
            <person name="Serrano M.G."/>
            <person name="Alves J.M."/>
            <person name="Parikh H."/>
            <person name="Huang B."/>
            <person name="Lee V."/>
            <person name="Espinosa-Alvarez O."/>
            <person name="Ortiz P.A."/>
            <person name="Costa-Martins A.G."/>
            <person name="Teixeira M.M."/>
            <person name="Buck G.A."/>
        </authorList>
    </citation>
    <scope>NUCLEOTIDE SEQUENCE [LARGE SCALE GENOMIC DNA]</scope>
    <source>
        <strain evidence="5 6">AM80</strain>
    </source>
</reference>
<keyword evidence="2 3" id="KW-0342">GTP-binding</keyword>
<evidence type="ECO:0000313" key="5">
    <source>
        <dbReference type="EMBL" id="RNF12377.1"/>
    </source>
</evidence>
<dbReference type="GO" id="GO:0034067">
    <property type="term" value="P:protein localization to Golgi apparatus"/>
    <property type="evidence" value="ECO:0007669"/>
    <property type="project" value="TreeGrafter"/>
</dbReference>
<protein>
    <submittedName>
        <fullName evidence="5">Arf/Sar family, other</fullName>
    </submittedName>
</protein>
<name>A0A422P3R7_TRYRA</name>
<evidence type="ECO:0000313" key="6">
    <source>
        <dbReference type="Proteomes" id="UP000283634"/>
    </source>
</evidence>
<dbReference type="InterPro" id="IPR027417">
    <property type="entry name" value="P-loop_NTPase"/>
</dbReference>
<keyword evidence="4" id="KW-0460">Magnesium</keyword>
<feature type="binding site" evidence="3">
    <location>
        <begin position="24"/>
        <end position="31"/>
    </location>
    <ligand>
        <name>GTP</name>
        <dbReference type="ChEBI" id="CHEBI:37565"/>
    </ligand>
</feature>
<dbReference type="OMA" id="GAMDWLV"/>
<dbReference type="Proteomes" id="UP000283634">
    <property type="component" value="Unassembled WGS sequence"/>
</dbReference>
<dbReference type="PANTHER" id="PTHR45909:SF1">
    <property type="entry name" value="ADP-RIBOSYLATION FACTOR-RELATED PROTEIN 1"/>
    <property type="match status" value="1"/>
</dbReference>
<dbReference type="EMBL" id="MKGL01000006">
    <property type="protein sequence ID" value="RNF12377.1"/>
    <property type="molecule type" value="Genomic_DNA"/>
</dbReference>
<keyword evidence="4" id="KW-0479">Metal-binding</keyword>
<dbReference type="SUPFAM" id="SSF52540">
    <property type="entry name" value="P-loop containing nucleoside triphosphate hydrolases"/>
    <property type="match status" value="1"/>
</dbReference>
<evidence type="ECO:0000256" key="2">
    <source>
        <dbReference type="ARBA" id="ARBA00023134"/>
    </source>
</evidence>
<comment type="caution">
    <text evidence="5">The sequence shown here is derived from an EMBL/GenBank/DDBJ whole genome shotgun (WGS) entry which is preliminary data.</text>
</comment>
<dbReference type="InterPro" id="IPR006689">
    <property type="entry name" value="Small_GTPase_ARF/SAR"/>
</dbReference>
<sequence length="397" mass="41799">MFTFAWGLYSSLFVDQTYKVLIVGLESSGKTTLLEQLKCVYATNNSAASQAGLDADSSIPTPAPVNVMKAKRIRPTVGLNMNRITHRVIPVCLSTSPRQGSLSRNNGGDAQASTSTNTLSSSALLSAFTPVTTRLMLWDVGGSMQKLWANYFASCHGVIFVVDSTLGSSAAATGNTVNASASSSASAVAATEFSEQPATSSEQSCVSSLDTGNFSPIFSFGGMVTSLVAAPLVESGRTEALAPQQMEEKRRSFQRDAYARNAAVLRALFRHPLLTNAPLLILSNKADAVGHCSLAEVQEALGLVELALMQELYDKGGANGMFHSAGTADDADVFFGSVPVGDHSFSGVDAVGTSGIGNKVMRLAEVSALDGSGVREALDWLVFQMRDSAREVVENDN</sequence>
<evidence type="ECO:0000256" key="1">
    <source>
        <dbReference type="ARBA" id="ARBA00022741"/>
    </source>
</evidence>
<dbReference type="OrthoDB" id="414781at2759"/>
<dbReference type="AlphaFoldDB" id="A0A422P3R7"/>
<evidence type="ECO:0000256" key="3">
    <source>
        <dbReference type="PIRSR" id="PIRSR606689-1"/>
    </source>
</evidence>
<keyword evidence="6" id="KW-1185">Reference proteome</keyword>
<dbReference type="Pfam" id="PF00025">
    <property type="entry name" value="Arf"/>
    <property type="match status" value="1"/>
</dbReference>
<dbReference type="GO" id="GO:0043001">
    <property type="term" value="P:Golgi to plasma membrane protein transport"/>
    <property type="evidence" value="ECO:0007669"/>
    <property type="project" value="TreeGrafter"/>
</dbReference>
<dbReference type="PANTHER" id="PTHR45909">
    <property type="entry name" value="ADP-RIBOSYLATION FACTOR-RELATED PROTEIN 1"/>
    <property type="match status" value="1"/>
</dbReference>
<proteinExistence type="predicted"/>
<dbReference type="PROSITE" id="PS51417">
    <property type="entry name" value="ARF"/>
    <property type="match status" value="1"/>
</dbReference>
<organism evidence="5 6">
    <name type="scientific">Trypanosoma rangeli</name>
    <dbReference type="NCBI Taxonomy" id="5698"/>
    <lineage>
        <taxon>Eukaryota</taxon>
        <taxon>Discoba</taxon>
        <taxon>Euglenozoa</taxon>
        <taxon>Kinetoplastea</taxon>
        <taxon>Metakinetoplastina</taxon>
        <taxon>Trypanosomatida</taxon>
        <taxon>Trypanosomatidae</taxon>
        <taxon>Trypanosoma</taxon>
        <taxon>Herpetosoma</taxon>
    </lineage>
</organism>
<dbReference type="GO" id="GO:0006886">
    <property type="term" value="P:intracellular protein transport"/>
    <property type="evidence" value="ECO:0007669"/>
    <property type="project" value="TreeGrafter"/>
</dbReference>
<keyword evidence="1 3" id="KW-0547">Nucleotide-binding</keyword>
<dbReference type="RefSeq" id="XP_029242730.1">
    <property type="nucleotide sequence ID" value="XM_029377470.1"/>
</dbReference>
<dbReference type="GO" id="GO:0003924">
    <property type="term" value="F:GTPase activity"/>
    <property type="evidence" value="ECO:0007669"/>
    <property type="project" value="InterPro"/>
</dbReference>
<dbReference type="GO" id="GO:0005525">
    <property type="term" value="F:GTP binding"/>
    <property type="evidence" value="ECO:0007669"/>
    <property type="project" value="UniProtKB-KW"/>
</dbReference>
<evidence type="ECO:0000256" key="4">
    <source>
        <dbReference type="PIRSR" id="PIRSR606689-2"/>
    </source>
</evidence>
<feature type="binding site" evidence="4">
    <location>
        <position position="31"/>
    </location>
    <ligand>
        <name>Mg(2+)</name>
        <dbReference type="ChEBI" id="CHEBI:18420"/>
    </ligand>
</feature>
<dbReference type="InterPro" id="IPR024156">
    <property type="entry name" value="Small_GTPase_ARF"/>
</dbReference>
<dbReference type="GO" id="GO:0005794">
    <property type="term" value="C:Golgi apparatus"/>
    <property type="evidence" value="ECO:0007669"/>
    <property type="project" value="TreeGrafter"/>
</dbReference>
<dbReference type="Gene3D" id="3.40.50.300">
    <property type="entry name" value="P-loop containing nucleotide triphosphate hydrolases"/>
    <property type="match status" value="3"/>
</dbReference>